<dbReference type="InterPro" id="IPR029063">
    <property type="entry name" value="SAM-dependent_MTases_sf"/>
</dbReference>
<keyword evidence="1" id="KW-0812">Transmembrane</keyword>
<name>A0AAD8QKI0_LOLMU</name>
<dbReference type="Proteomes" id="UP001231189">
    <property type="component" value="Unassembled WGS sequence"/>
</dbReference>
<dbReference type="EMBL" id="JAUUTY010000007">
    <property type="protein sequence ID" value="KAK1604087.1"/>
    <property type="molecule type" value="Genomic_DNA"/>
</dbReference>
<proteinExistence type="predicted"/>
<dbReference type="SUPFAM" id="SSF53335">
    <property type="entry name" value="S-adenosyl-L-methionine-dependent methyltransferases"/>
    <property type="match status" value="1"/>
</dbReference>
<dbReference type="InterPro" id="IPR053223">
    <property type="entry name" value="Prob_Methyltransferase"/>
</dbReference>
<sequence length="462" mass="49358">MFDTKPTRQLNQCTEQPSFARSLTHSLSLHGAAKQAKAEPAGSPRSFLAEPRRAGVRLAERANPEAILSSRARGSTGAEAAGAMGSVSLKLPASRRRHGRVLTCLCSPALLNLLMLISLLSTNLLAFFAFFAASPRHDHAAITTTTTHSSNLSAHVAAIAREIGGGASSTAASLPDGLPPELLLFLTPHALPLGRDARSGLTHMQSSVAAACLRSPSALALLSTFMAYAPHSSCPRNATLPRRLVSKGCDPLPRRRCLSRGPRAASSAMGLDNRRWLAPARHGHEFLVDDVLRLSAPSKIRIGFDVAGGAANFAARMRERGVTVVTSVLDGAGKPMNEFVAARGLFPLLLSPAQRFPFYDGVFDLVHIGATALDEAGAPAMGQAGTPEALEFFMFDVDRVLRVGGLLWIDSYLCQSEDRRRVVVKLIERFGYKKLKWVAGEKPGSSTTSIYISAVLRKPARG</sequence>
<keyword evidence="1" id="KW-0472">Membrane</keyword>
<reference evidence="2" key="1">
    <citation type="submission" date="2023-07" db="EMBL/GenBank/DDBJ databases">
        <title>A chromosome-level genome assembly of Lolium multiflorum.</title>
        <authorList>
            <person name="Chen Y."/>
            <person name="Copetti D."/>
            <person name="Kolliker R."/>
            <person name="Studer B."/>
        </authorList>
    </citation>
    <scope>NUCLEOTIDE SEQUENCE</scope>
    <source>
        <strain evidence="2">02402/16</strain>
        <tissue evidence="2">Leaf</tissue>
    </source>
</reference>
<gene>
    <name evidence="2" type="ORF">QYE76_027760</name>
</gene>
<organism evidence="2 3">
    <name type="scientific">Lolium multiflorum</name>
    <name type="common">Italian ryegrass</name>
    <name type="synonym">Lolium perenne subsp. multiflorum</name>
    <dbReference type="NCBI Taxonomy" id="4521"/>
    <lineage>
        <taxon>Eukaryota</taxon>
        <taxon>Viridiplantae</taxon>
        <taxon>Streptophyta</taxon>
        <taxon>Embryophyta</taxon>
        <taxon>Tracheophyta</taxon>
        <taxon>Spermatophyta</taxon>
        <taxon>Magnoliopsida</taxon>
        <taxon>Liliopsida</taxon>
        <taxon>Poales</taxon>
        <taxon>Poaceae</taxon>
        <taxon>BOP clade</taxon>
        <taxon>Pooideae</taxon>
        <taxon>Poodae</taxon>
        <taxon>Poeae</taxon>
        <taxon>Poeae Chloroplast Group 2 (Poeae type)</taxon>
        <taxon>Loliodinae</taxon>
        <taxon>Loliinae</taxon>
        <taxon>Lolium</taxon>
    </lineage>
</organism>
<protein>
    <recommendedName>
        <fullName evidence="4">S-adenosyl-L-methionine-dependent methyltransferase superfamily protein</fullName>
    </recommendedName>
</protein>
<accession>A0AAD8QKI0</accession>
<comment type="caution">
    <text evidence="2">The sequence shown here is derived from an EMBL/GenBank/DDBJ whole genome shotgun (WGS) entry which is preliminary data.</text>
</comment>
<dbReference type="AlphaFoldDB" id="A0AAD8QKI0"/>
<keyword evidence="1" id="KW-1133">Transmembrane helix</keyword>
<evidence type="ECO:0008006" key="4">
    <source>
        <dbReference type="Google" id="ProtNLM"/>
    </source>
</evidence>
<keyword evidence="3" id="KW-1185">Reference proteome</keyword>
<dbReference type="PANTHER" id="PTHR44067:SF3">
    <property type="entry name" value="OS06G0138600 PROTEIN"/>
    <property type="match status" value="1"/>
</dbReference>
<feature type="transmembrane region" description="Helical" evidence="1">
    <location>
        <begin position="101"/>
        <end position="131"/>
    </location>
</feature>
<evidence type="ECO:0000313" key="3">
    <source>
        <dbReference type="Proteomes" id="UP001231189"/>
    </source>
</evidence>
<evidence type="ECO:0000313" key="2">
    <source>
        <dbReference type="EMBL" id="KAK1604087.1"/>
    </source>
</evidence>
<evidence type="ECO:0000256" key="1">
    <source>
        <dbReference type="SAM" id="Phobius"/>
    </source>
</evidence>
<dbReference type="PANTHER" id="PTHR44067">
    <property type="entry name" value="S-ADENOSYL-L-METHIONINE-DEPENDENT METHYLTRANSFERASE SUPERFAMILY PROTEIN-RELATED"/>
    <property type="match status" value="1"/>
</dbReference>